<sequence>MDFHPNLPADSRILEFADYIYDTYVAGIFPPTMWAAYDAESIRTTNACEAFHSRINQMFYHAHPHIFSLVDVLMEIQNLSYLKMQNPPKVNVHPRQKVIADEMKKLDEGVINRYAFVKALAQKF</sequence>
<keyword evidence="3" id="KW-1185">Reference proteome</keyword>
<protein>
    <submittedName>
        <fullName evidence="1">Uncharacterized protein</fullName>
    </submittedName>
</protein>
<organism evidence="1 3">
    <name type="scientific">Parthenolecanium corni</name>
    <dbReference type="NCBI Taxonomy" id="536013"/>
    <lineage>
        <taxon>Eukaryota</taxon>
        <taxon>Metazoa</taxon>
        <taxon>Ecdysozoa</taxon>
        <taxon>Arthropoda</taxon>
        <taxon>Hexapoda</taxon>
        <taxon>Insecta</taxon>
        <taxon>Pterygota</taxon>
        <taxon>Neoptera</taxon>
        <taxon>Paraneoptera</taxon>
        <taxon>Hemiptera</taxon>
        <taxon>Sternorrhyncha</taxon>
        <taxon>Coccoidea</taxon>
        <taxon>Coccidae</taxon>
        <taxon>Parthenolecanium</taxon>
    </lineage>
</organism>
<dbReference type="AlphaFoldDB" id="A0AAN9TEN9"/>
<dbReference type="EMBL" id="JBBCAQ010000027">
    <property type="protein sequence ID" value="KAK7586078.1"/>
    <property type="molecule type" value="Genomic_DNA"/>
</dbReference>
<accession>A0AAN9TEN9</accession>
<reference evidence="1 3" key="1">
    <citation type="submission" date="2024-03" db="EMBL/GenBank/DDBJ databases">
        <title>Adaptation during the transition from Ophiocordyceps entomopathogen to insect associate is accompanied by gene loss and intensified selection.</title>
        <authorList>
            <person name="Ward C.M."/>
            <person name="Onetto C.A."/>
            <person name="Borneman A.R."/>
        </authorList>
    </citation>
    <scope>NUCLEOTIDE SEQUENCE [LARGE SCALE GENOMIC DNA]</scope>
    <source>
        <strain evidence="1">AWRI1</strain>
        <tissue evidence="1">Single Adult Female</tissue>
    </source>
</reference>
<gene>
    <name evidence="1" type="ORF">V9T40_001117</name>
    <name evidence="2" type="ORF">V9T40_003954</name>
</gene>
<dbReference type="EMBL" id="JBBCAQ010000034">
    <property type="protein sequence ID" value="KAK7580488.1"/>
    <property type="molecule type" value="Genomic_DNA"/>
</dbReference>
<evidence type="ECO:0000313" key="2">
    <source>
        <dbReference type="EMBL" id="KAK7586078.1"/>
    </source>
</evidence>
<evidence type="ECO:0000313" key="1">
    <source>
        <dbReference type="EMBL" id="KAK7580488.1"/>
    </source>
</evidence>
<comment type="caution">
    <text evidence="1">The sequence shown here is derived from an EMBL/GenBank/DDBJ whole genome shotgun (WGS) entry which is preliminary data.</text>
</comment>
<proteinExistence type="predicted"/>
<dbReference type="Proteomes" id="UP001367676">
    <property type="component" value="Unassembled WGS sequence"/>
</dbReference>
<evidence type="ECO:0000313" key="3">
    <source>
        <dbReference type="Proteomes" id="UP001367676"/>
    </source>
</evidence>
<name>A0AAN9TEN9_9HEMI</name>